<reference evidence="1" key="2">
    <citation type="submission" date="2020-11" db="EMBL/GenBank/DDBJ databases">
        <authorList>
            <person name="McCartney M.A."/>
            <person name="Auch B."/>
            <person name="Kono T."/>
            <person name="Mallez S."/>
            <person name="Becker A."/>
            <person name="Gohl D.M."/>
            <person name="Silverstein K.A.T."/>
            <person name="Koren S."/>
            <person name="Bechman K.B."/>
            <person name="Herman A."/>
            <person name="Abrahante J.E."/>
            <person name="Garbe J."/>
        </authorList>
    </citation>
    <scope>NUCLEOTIDE SEQUENCE</scope>
    <source>
        <strain evidence="1">Duluth1</strain>
        <tissue evidence="1">Whole animal</tissue>
    </source>
</reference>
<evidence type="ECO:0000313" key="1">
    <source>
        <dbReference type="EMBL" id="KAH3734076.1"/>
    </source>
</evidence>
<dbReference type="EMBL" id="JAIWYP010000011">
    <property type="protein sequence ID" value="KAH3734076.1"/>
    <property type="molecule type" value="Genomic_DNA"/>
</dbReference>
<gene>
    <name evidence="1" type="ORF">DPMN_040516</name>
</gene>
<keyword evidence="2" id="KW-1185">Reference proteome</keyword>
<evidence type="ECO:0000313" key="2">
    <source>
        <dbReference type="Proteomes" id="UP000828390"/>
    </source>
</evidence>
<comment type="caution">
    <text evidence="1">The sequence shown here is derived from an EMBL/GenBank/DDBJ whole genome shotgun (WGS) entry which is preliminary data.</text>
</comment>
<protein>
    <submittedName>
        <fullName evidence="1">Uncharacterized protein</fullName>
    </submittedName>
</protein>
<proteinExistence type="predicted"/>
<dbReference type="Proteomes" id="UP000828390">
    <property type="component" value="Unassembled WGS sequence"/>
</dbReference>
<accession>A0A9D4CXY5</accession>
<name>A0A9D4CXY5_DREPO</name>
<reference evidence="1" key="1">
    <citation type="journal article" date="2019" name="bioRxiv">
        <title>The Genome of the Zebra Mussel, Dreissena polymorpha: A Resource for Invasive Species Research.</title>
        <authorList>
            <person name="McCartney M.A."/>
            <person name="Auch B."/>
            <person name="Kono T."/>
            <person name="Mallez S."/>
            <person name="Zhang Y."/>
            <person name="Obille A."/>
            <person name="Becker A."/>
            <person name="Abrahante J.E."/>
            <person name="Garbe J."/>
            <person name="Badalamenti J.P."/>
            <person name="Herman A."/>
            <person name="Mangelson H."/>
            <person name="Liachko I."/>
            <person name="Sullivan S."/>
            <person name="Sone E.D."/>
            <person name="Koren S."/>
            <person name="Silverstein K.A.T."/>
            <person name="Beckman K.B."/>
            <person name="Gohl D.M."/>
        </authorList>
    </citation>
    <scope>NUCLEOTIDE SEQUENCE</scope>
    <source>
        <strain evidence="1">Duluth1</strain>
        <tissue evidence="1">Whole animal</tissue>
    </source>
</reference>
<organism evidence="1 2">
    <name type="scientific">Dreissena polymorpha</name>
    <name type="common">Zebra mussel</name>
    <name type="synonym">Mytilus polymorpha</name>
    <dbReference type="NCBI Taxonomy" id="45954"/>
    <lineage>
        <taxon>Eukaryota</taxon>
        <taxon>Metazoa</taxon>
        <taxon>Spiralia</taxon>
        <taxon>Lophotrochozoa</taxon>
        <taxon>Mollusca</taxon>
        <taxon>Bivalvia</taxon>
        <taxon>Autobranchia</taxon>
        <taxon>Heteroconchia</taxon>
        <taxon>Euheterodonta</taxon>
        <taxon>Imparidentia</taxon>
        <taxon>Neoheterodontei</taxon>
        <taxon>Myida</taxon>
        <taxon>Dreissenoidea</taxon>
        <taxon>Dreissenidae</taxon>
        <taxon>Dreissena</taxon>
    </lineage>
</organism>
<dbReference type="AlphaFoldDB" id="A0A9D4CXY5"/>
<sequence length="53" mass="5759">MIIEVFKALICINSFYKYVSYPAMGYTAPYPFVTSKPSSGGSSITPTRVTVSS</sequence>